<reference evidence="1 2" key="1">
    <citation type="submission" date="2016-11" db="EMBL/GenBank/DDBJ databases">
        <title>Complete Genome Sequence of Bradyrhizobium sp. strain J5, an isolated from soybean nodule in Hokkaido.</title>
        <authorList>
            <person name="Kanehara K."/>
        </authorList>
    </citation>
    <scope>NUCLEOTIDE SEQUENCE [LARGE SCALE GENOMIC DNA]</scope>
    <source>
        <strain evidence="1 2">J5</strain>
    </source>
</reference>
<dbReference type="EMBL" id="CP017637">
    <property type="protein sequence ID" value="APG08483.1"/>
    <property type="molecule type" value="Genomic_DNA"/>
</dbReference>
<evidence type="ECO:0000313" key="1">
    <source>
        <dbReference type="EMBL" id="APG08483.1"/>
    </source>
</evidence>
<dbReference type="AlphaFoldDB" id="A0A1L3F5C2"/>
<organism evidence="1 2">
    <name type="scientific">Bradyrhizobium japonicum</name>
    <dbReference type="NCBI Taxonomy" id="375"/>
    <lineage>
        <taxon>Bacteria</taxon>
        <taxon>Pseudomonadati</taxon>
        <taxon>Pseudomonadota</taxon>
        <taxon>Alphaproteobacteria</taxon>
        <taxon>Hyphomicrobiales</taxon>
        <taxon>Nitrobacteraceae</taxon>
        <taxon>Bradyrhizobium</taxon>
    </lineage>
</organism>
<protein>
    <submittedName>
        <fullName evidence="1">Uncharacterized protein</fullName>
    </submittedName>
</protein>
<dbReference type="Proteomes" id="UP000181962">
    <property type="component" value="Chromosome"/>
</dbReference>
<accession>A0A1L3F5C2</accession>
<name>A0A1L3F5C2_BRAJP</name>
<dbReference type="RefSeq" id="WP_155794889.1">
    <property type="nucleotide sequence ID" value="NZ_CP017637.1"/>
</dbReference>
<proteinExistence type="predicted"/>
<evidence type="ECO:0000313" key="2">
    <source>
        <dbReference type="Proteomes" id="UP000181962"/>
    </source>
</evidence>
<gene>
    <name evidence="1" type="ORF">BKD09_09090</name>
</gene>
<sequence length="56" mass="6832">MDIRQWRDALKAAWERVSYASELSDWLRRDIGLIADEVKSRADYIDEIRRKYSEWV</sequence>